<organism evidence="2">
    <name type="scientific">marine sediment metagenome</name>
    <dbReference type="NCBI Taxonomy" id="412755"/>
    <lineage>
        <taxon>unclassified sequences</taxon>
        <taxon>metagenomes</taxon>
        <taxon>ecological metagenomes</taxon>
    </lineage>
</organism>
<accession>A0A0F9US84</accession>
<dbReference type="EMBL" id="LAZR01000569">
    <property type="protein sequence ID" value="KKN64031.1"/>
    <property type="molecule type" value="Genomic_DNA"/>
</dbReference>
<comment type="caution">
    <text evidence="2">The sequence shown here is derived from an EMBL/GenBank/DDBJ whole genome shotgun (WGS) entry which is preliminary data.</text>
</comment>
<evidence type="ECO:0008006" key="3">
    <source>
        <dbReference type="Google" id="ProtNLM"/>
    </source>
</evidence>
<gene>
    <name evidence="2" type="ORF">LCGC14_0495560</name>
</gene>
<evidence type="ECO:0000313" key="2">
    <source>
        <dbReference type="EMBL" id="KKN64031.1"/>
    </source>
</evidence>
<protein>
    <recommendedName>
        <fullName evidence="3">DUF2802 domain-containing protein</fullName>
    </recommendedName>
</protein>
<name>A0A0F9US84_9ZZZZ</name>
<keyword evidence="1" id="KW-1133">Transmembrane helix</keyword>
<evidence type="ECO:0000256" key="1">
    <source>
        <dbReference type="SAM" id="Phobius"/>
    </source>
</evidence>
<dbReference type="AlphaFoldDB" id="A0A0F9US84"/>
<proteinExistence type="predicted"/>
<keyword evidence="1" id="KW-0812">Transmembrane</keyword>
<dbReference type="Pfam" id="PF10975">
    <property type="entry name" value="DUF2802"/>
    <property type="match status" value="1"/>
</dbReference>
<dbReference type="InterPro" id="IPR021244">
    <property type="entry name" value="DUF2802"/>
</dbReference>
<reference evidence="2" key="1">
    <citation type="journal article" date="2015" name="Nature">
        <title>Complex archaea that bridge the gap between prokaryotes and eukaryotes.</title>
        <authorList>
            <person name="Spang A."/>
            <person name="Saw J.H."/>
            <person name="Jorgensen S.L."/>
            <person name="Zaremba-Niedzwiedzka K."/>
            <person name="Martijn J."/>
            <person name="Lind A.E."/>
            <person name="van Eijk R."/>
            <person name="Schleper C."/>
            <person name="Guy L."/>
            <person name="Ettema T.J."/>
        </authorList>
    </citation>
    <scope>NUCLEOTIDE SEQUENCE</scope>
</reference>
<sequence>MTTLIIVMAMTIISLLVSHACYRLYKLNKQQTAKIVSLQSQLAVLCAGAVGTDERIVRFEQTLHKLKEQQHTLDLGTNTQQGYDHAIRLARKGASINQLIDNCNLSDEEAHLISRLHSRDYQTMTQDLH</sequence>
<keyword evidence="1" id="KW-0472">Membrane</keyword>
<feature type="transmembrane region" description="Helical" evidence="1">
    <location>
        <begin position="6"/>
        <end position="25"/>
    </location>
</feature>